<organism evidence="3 4">
    <name type="scientific">Liquorilactobacillus uvarum DSM 19971</name>
    <dbReference type="NCBI Taxonomy" id="1423812"/>
    <lineage>
        <taxon>Bacteria</taxon>
        <taxon>Bacillati</taxon>
        <taxon>Bacillota</taxon>
        <taxon>Bacilli</taxon>
        <taxon>Lactobacillales</taxon>
        <taxon>Lactobacillaceae</taxon>
        <taxon>Liquorilactobacillus</taxon>
    </lineage>
</organism>
<feature type="compositionally biased region" description="Polar residues" evidence="1">
    <location>
        <begin position="175"/>
        <end position="194"/>
    </location>
</feature>
<accession>A0A0R1Q5X9</accession>
<keyword evidence="4" id="KW-1185">Reference proteome</keyword>
<protein>
    <recommendedName>
        <fullName evidence="2">Bacterial archaeo-eukaryotic release factor family 6 domain-containing protein</fullName>
    </recommendedName>
</protein>
<dbReference type="Proteomes" id="UP000051155">
    <property type="component" value="Unassembled WGS sequence"/>
</dbReference>
<evidence type="ECO:0000313" key="3">
    <source>
        <dbReference type="EMBL" id="KRL38292.1"/>
    </source>
</evidence>
<feature type="region of interest" description="Disordered" evidence="1">
    <location>
        <begin position="167"/>
        <end position="194"/>
    </location>
</feature>
<feature type="domain" description="Bacterial archaeo-eukaryotic release factor family 6" evidence="2">
    <location>
        <begin position="126"/>
        <end position="272"/>
    </location>
</feature>
<dbReference type="RefSeq" id="WP_057736251.1">
    <property type="nucleotide sequence ID" value="NZ_AZEG01000005.1"/>
</dbReference>
<dbReference type="PATRIC" id="fig|1423812.3.peg.2026"/>
<dbReference type="AlphaFoldDB" id="A0A0R1Q5X9"/>
<gene>
    <name evidence="3" type="ORF">FD20_GL001909</name>
</gene>
<dbReference type="EMBL" id="AZEG01000005">
    <property type="protein sequence ID" value="KRL38292.1"/>
    <property type="molecule type" value="Genomic_DNA"/>
</dbReference>
<name>A0A0R1Q5X9_9LACO</name>
<evidence type="ECO:0000313" key="4">
    <source>
        <dbReference type="Proteomes" id="UP000051155"/>
    </source>
</evidence>
<reference evidence="3 4" key="1">
    <citation type="journal article" date="2015" name="Genome Announc.">
        <title>Expanding the biotechnology potential of lactobacilli through comparative genomics of 213 strains and associated genera.</title>
        <authorList>
            <person name="Sun Z."/>
            <person name="Harris H.M."/>
            <person name="McCann A."/>
            <person name="Guo C."/>
            <person name="Argimon S."/>
            <person name="Zhang W."/>
            <person name="Yang X."/>
            <person name="Jeffery I.B."/>
            <person name="Cooney J.C."/>
            <person name="Kagawa T.F."/>
            <person name="Liu W."/>
            <person name="Song Y."/>
            <person name="Salvetti E."/>
            <person name="Wrobel A."/>
            <person name="Rasinkangas P."/>
            <person name="Parkhill J."/>
            <person name="Rea M.C."/>
            <person name="O'Sullivan O."/>
            <person name="Ritari J."/>
            <person name="Douillard F.P."/>
            <person name="Paul Ross R."/>
            <person name="Yang R."/>
            <person name="Briner A.E."/>
            <person name="Felis G.E."/>
            <person name="de Vos W.M."/>
            <person name="Barrangou R."/>
            <person name="Klaenhammer T.R."/>
            <person name="Caufield P.W."/>
            <person name="Cui Y."/>
            <person name="Zhang H."/>
            <person name="O'Toole P.W."/>
        </authorList>
    </citation>
    <scope>NUCLEOTIDE SEQUENCE [LARGE SCALE GENOMIC DNA]</scope>
    <source>
        <strain evidence="3 4">DSM 19971</strain>
    </source>
</reference>
<dbReference type="STRING" id="1423812.FD20_GL001909"/>
<dbReference type="Pfam" id="PF18848">
    <property type="entry name" value="baeRF_family6"/>
    <property type="match status" value="1"/>
</dbReference>
<comment type="caution">
    <text evidence="3">The sequence shown here is derived from an EMBL/GenBank/DDBJ whole genome shotgun (WGS) entry which is preliminary data.</text>
</comment>
<evidence type="ECO:0000259" key="2">
    <source>
        <dbReference type="Pfam" id="PF18848"/>
    </source>
</evidence>
<evidence type="ECO:0000256" key="1">
    <source>
        <dbReference type="SAM" id="MobiDB-lite"/>
    </source>
</evidence>
<proteinExistence type="predicted"/>
<sequence>MALTEEFREVLTLKNSPGPFISLFMPLSSSLHDVSADRTQLNSLITKAKHELTHNYTASDWSLYAREFDKFEHDPLGNADARGLVIYVGPTGSRSFKVARSLPSKVSISDKPEILPLIAARELNFSYDILLLGRDMFRLARVVDNKPELVKLPDDAPQTLQDALGSELGSRGHWQRSTGGDNGGTQYSGTGSLDTAENADRRNFFMIVDEYLFKNFSNQDHRSLILVTDAKNQGNFRKLSQNTYLNKDVQIAQVANLKEPMTDLQTLATKITGQLEKAEMETFEHKYEQAAGSKRTVTDLGALMEAAVAGQIEMLFVRSGASFPGRISDQLQIDTTSVLSRDNNVYNDLAMLSLSHGGQVHVLPSEQMPIAGNAAAILRSTVTNS</sequence>
<dbReference type="InterPro" id="IPR040628">
    <property type="entry name" value="BaeRF_family6"/>
</dbReference>
<dbReference type="OrthoDB" id="4393931at2"/>